<protein>
    <submittedName>
        <fullName evidence="1">Uncharacterized protein</fullName>
    </submittedName>
</protein>
<evidence type="ECO:0000313" key="1">
    <source>
        <dbReference type="EMBL" id="MBW0557346.1"/>
    </source>
</evidence>
<reference evidence="1" key="1">
    <citation type="submission" date="2021-03" db="EMBL/GenBank/DDBJ databases">
        <title>Draft genome sequence of rust myrtle Austropuccinia psidii MF-1, a brazilian biotype.</title>
        <authorList>
            <person name="Quecine M.C."/>
            <person name="Pachon D.M.R."/>
            <person name="Bonatelli M.L."/>
            <person name="Correr F.H."/>
            <person name="Franceschini L.M."/>
            <person name="Leite T.F."/>
            <person name="Margarido G.R.A."/>
            <person name="Almeida C.A."/>
            <person name="Ferrarezi J.A."/>
            <person name="Labate C.A."/>
        </authorList>
    </citation>
    <scope>NUCLEOTIDE SEQUENCE</scope>
    <source>
        <strain evidence="1">MF-1</strain>
    </source>
</reference>
<dbReference type="Proteomes" id="UP000765509">
    <property type="component" value="Unassembled WGS sequence"/>
</dbReference>
<sequence length="144" mass="15780">MSSTGHFYGSGYSNLISSFSPEELEELLFAYPSSPLKNMGIWSWANDFTSMPSSPPALATLSRSLSPEPSSEGVPEAATAFYAFIKGEYDPRLFVPDPLSYFLGKKTSCNGSIKTNCGYKKTIHPYNLRPRGSSGRAITTCYLH</sequence>
<organism evidence="1 2">
    <name type="scientific">Austropuccinia psidii MF-1</name>
    <dbReference type="NCBI Taxonomy" id="1389203"/>
    <lineage>
        <taxon>Eukaryota</taxon>
        <taxon>Fungi</taxon>
        <taxon>Dikarya</taxon>
        <taxon>Basidiomycota</taxon>
        <taxon>Pucciniomycotina</taxon>
        <taxon>Pucciniomycetes</taxon>
        <taxon>Pucciniales</taxon>
        <taxon>Sphaerophragmiaceae</taxon>
        <taxon>Austropuccinia</taxon>
    </lineage>
</organism>
<keyword evidence="2" id="KW-1185">Reference proteome</keyword>
<comment type="caution">
    <text evidence="1">The sequence shown here is derived from an EMBL/GenBank/DDBJ whole genome shotgun (WGS) entry which is preliminary data.</text>
</comment>
<evidence type="ECO:0000313" key="2">
    <source>
        <dbReference type="Proteomes" id="UP000765509"/>
    </source>
</evidence>
<gene>
    <name evidence="1" type="ORF">O181_097061</name>
</gene>
<dbReference type="AlphaFoldDB" id="A0A9Q3PER9"/>
<proteinExistence type="predicted"/>
<name>A0A9Q3PER9_9BASI</name>
<accession>A0A9Q3PER9</accession>
<dbReference type="EMBL" id="AVOT02065169">
    <property type="protein sequence ID" value="MBW0557346.1"/>
    <property type="molecule type" value="Genomic_DNA"/>
</dbReference>